<gene>
    <name evidence="9" type="ORF">CEE37_13045</name>
</gene>
<feature type="signal peptide" evidence="8">
    <location>
        <begin position="1"/>
        <end position="20"/>
    </location>
</feature>
<dbReference type="AlphaFoldDB" id="A0A532UU14"/>
<dbReference type="Gene3D" id="2.160.20.10">
    <property type="entry name" value="Single-stranded right-handed beta-helix, Pectin lyase-like"/>
    <property type="match status" value="1"/>
</dbReference>
<sequence length="188" mass="19148">MKKIIIVVMVLALVATSATATVLSVPDSYSTIQAGINAANEGDTVIVADGVYEGTGNCAINYYGKSIVVMSENGPDDCIITCGGQAQGFIFISGETNVAVLQGFTVTSGSAINGGGIHIANSSPTIMRCIFWNNNAGNGGGVYVNSGDPRFINCTICQNSATSGGAIYLVNSDMVINSCIIAQNSASG</sequence>
<protein>
    <recommendedName>
        <fullName evidence="11">Right handed beta helix domain-containing protein</fullName>
    </recommendedName>
</protein>
<dbReference type="NCBIfam" id="TIGR01376">
    <property type="entry name" value="POMP_repeat"/>
    <property type="match status" value="1"/>
</dbReference>
<dbReference type="GO" id="GO:0009279">
    <property type="term" value="C:cell outer membrane"/>
    <property type="evidence" value="ECO:0007669"/>
    <property type="project" value="UniProtKB-SubCell"/>
</dbReference>
<organism evidence="9 10">
    <name type="scientific">candidate division LCP-89 bacterium B3_LCP</name>
    <dbReference type="NCBI Taxonomy" id="2012998"/>
    <lineage>
        <taxon>Bacteria</taxon>
        <taxon>Pseudomonadati</taxon>
        <taxon>Bacteria division LCP-89</taxon>
    </lineage>
</organism>
<evidence type="ECO:0000256" key="8">
    <source>
        <dbReference type="SAM" id="SignalP"/>
    </source>
</evidence>
<dbReference type="InterPro" id="IPR003368">
    <property type="entry name" value="POMP_repeat"/>
</dbReference>
<reference evidence="9 10" key="1">
    <citation type="submission" date="2017-06" db="EMBL/GenBank/DDBJ databases">
        <title>Novel microbial phyla capable of carbon fixation and sulfur reduction in deep-sea sediments.</title>
        <authorList>
            <person name="Huang J."/>
            <person name="Baker B."/>
            <person name="Wang Y."/>
        </authorList>
    </citation>
    <scope>NUCLEOTIDE SEQUENCE [LARGE SCALE GENOMIC DNA]</scope>
    <source>
        <strain evidence="9">B3_LCP</strain>
    </source>
</reference>
<name>A0A532UU14_UNCL8</name>
<evidence type="ECO:0000256" key="7">
    <source>
        <dbReference type="ARBA" id="ARBA00023237"/>
    </source>
</evidence>
<evidence type="ECO:0000256" key="3">
    <source>
        <dbReference type="ARBA" id="ARBA00004613"/>
    </source>
</evidence>
<accession>A0A532UU14</accession>
<dbReference type="InterPro" id="IPR011050">
    <property type="entry name" value="Pectin_lyase_fold/virulence"/>
</dbReference>
<dbReference type="GO" id="GO:0005576">
    <property type="term" value="C:extracellular region"/>
    <property type="evidence" value="ECO:0007669"/>
    <property type="project" value="UniProtKB-SubCell"/>
</dbReference>
<evidence type="ECO:0000256" key="6">
    <source>
        <dbReference type="ARBA" id="ARBA00023136"/>
    </source>
</evidence>
<evidence type="ECO:0000313" key="10">
    <source>
        <dbReference type="Proteomes" id="UP000319619"/>
    </source>
</evidence>
<evidence type="ECO:0000256" key="1">
    <source>
        <dbReference type="ARBA" id="ARBA00004196"/>
    </source>
</evidence>
<comment type="subcellular location">
    <subcellularLocation>
        <location evidence="1">Cell envelope</location>
    </subcellularLocation>
    <subcellularLocation>
        <location evidence="2">Cell outer membrane</location>
    </subcellularLocation>
    <subcellularLocation>
        <location evidence="3">Secreted</location>
    </subcellularLocation>
</comment>
<proteinExistence type="predicted"/>
<dbReference type="InterPro" id="IPR012334">
    <property type="entry name" value="Pectin_lyas_fold"/>
</dbReference>
<evidence type="ECO:0000256" key="5">
    <source>
        <dbReference type="ARBA" id="ARBA00022729"/>
    </source>
</evidence>
<keyword evidence="5 8" id="KW-0732">Signal</keyword>
<feature type="chain" id="PRO_5022205329" description="Right handed beta helix domain-containing protein" evidence="8">
    <location>
        <begin position="21"/>
        <end position="188"/>
    </location>
</feature>
<dbReference type="Proteomes" id="UP000319619">
    <property type="component" value="Unassembled WGS sequence"/>
</dbReference>
<keyword evidence="7" id="KW-0998">Cell outer membrane</keyword>
<evidence type="ECO:0000256" key="2">
    <source>
        <dbReference type="ARBA" id="ARBA00004442"/>
    </source>
</evidence>
<dbReference type="SUPFAM" id="SSF51126">
    <property type="entry name" value="Pectin lyase-like"/>
    <property type="match status" value="1"/>
</dbReference>
<evidence type="ECO:0000313" key="9">
    <source>
        <dbReference type="EMBL" id="TKJ38438.1"/>
    </source>
</evidence>
<keyword evidence="4" id="KW-0964">Secreted</keyword>
<evidence type="ECO:0008006" key="11">
    <source>
        <dbReference type="Google" id="ProtNLM"/>
    </source>
</evidence>
<keyword evidence="6" id="KW-0472">Membrane</keyword>
<dbReference type="EMBL" id="NJBN01000010">
    <property type="protein sequence ID" value="TKJ38438.1"/>
    <property type="molecule type" value="Genomic_DNA"/>
</dbReference>
<evidence type="ECO:0000256" key="4">
    <source>
        <dbReference type="ARBA" id="ARBA00022525"/>
    </source>
</evidence>
<comment type="caution">
    <text evidence="9">The sequence shown here is derived from an EMBL/GenBank/DDBJ whole genome shotgun (WGS) entry which is preliminary data.</text>
</comment>